<evidence type="ECO:0000259" key="6">
    <source>
        <dbReference type="PROSITE" id="PS51332"/>
    </source>
</evidence>
<dbReference type="GO" id="GO:0051539">
    <property type="term" value="F:4 iron, 4 sulfur cluster binding"/>
    <property type="evidence" value="ECO:0007669"/>
    <property type="project" value="UniProtKB-KW"/>
</dbReference>
<feature type="domain" description="B12-binding" evidence="6">
    <location>
        <begin position="2"/>
        <end position="139"/>
    </location>
</feature>
<proteinExistence type="predicted"/>
<accession>A0A0F9L1Z4</accession>
<evidence type="ECO:0000256" key="1">
    <source>
        <dbReference type="ARBA" id="ARBA00001966"/>
    </source>
</evidence>
<protein>
    <submittedName>
        <fullName evidence="8">Uncharacterized protein</fullName>
    </submittedName>
</protein>
<dbReference type="InterPro" id="IPR034466">
    <property type="entry name" value="Methyltransferase_Class_B"/>
</dbReference>
<dbReference type="InterPro" id="IPR006638">
    <property type="entry name" value="Elp3/MiaA/NifB-like_rSAM"/>
</dbReference>
<evidence type="ECO:0000259" key="7">
    <source>
        <dbReference type="PROSITE" id="PS51918"/>
    </source>
</evidence>
<dbReference type="InterPro" id="IPR006158">
    <property type="entry name" value="Cobalamin-bd"/>
</dbReference>
<dbReference type="PROSITE" id="PS51332">
    <property type="entry name" value="B12_BINDING"/>
    <property type="match status" value="1"/>
</dbReference>
<dbReference type="InterPro" id="IPR051198">
    <property type="entry name" value="BchE-like"/>
</dbReference>
<feature type="domain" description="Radical SAM core" evidence="7">
    <location>
        <begin position="171"/>
        <end position="396"/>
    </location>
</feature>
<dbReference type="SFLD" id="SFLDG01082">
    <property type="entry name" value="B12-binding_domain_containing"/>
    <property type="match status" value="1"/>
</dbReference>
<keyword evidence="4" id="KW-0408">Iron</keyword>
<dbReference type="InterPro" id="IPR007197">
    <property type="entry name" value="rSAM"/>
</dbReference>
<dbReference type="GO" id="GO:0046872">
    <property type="term" value="F:metal ion binding"/>
    <property type="evidence" value="ECO:0007669"/>
    <property type="project" value="UniProtKB-KW"/>
</dbReference>
<dbReference type="PROSITE" id="PS51918">
    <property type="entry name" value="RADICAL_SAM"/>
    <property type="match status" value="1"/>
</dbReference>
<dbReference type="Pfam" id="PF04055">
    <property type="entry name" value="Radical_SAM"/>
    <property type="match status" value="1"/>
</dbReference>
<dbReference type="SFLD" id="SFLDG01123">
    <property type="entry name" value="methyltransferase_(Class_B)"/>
    <property type="match status" value="1"/>
</dbReference>
<evidence type="ECO:0000313" key="8">
    <source>
        <dbReference type="EMBL" id="KKM21715.1"/>
    </source>
</evidence>
<reference evidence="8" key="1">
    <citation type="journal article" date="2015" name="Nature">
        <title>Complex archaea that bridge the gap between prokaryotes and eukaryotes.</title>
        <authorList>
            <person name="Spang A."/>
            <person name="Saw J.H."/>
            <person name="Jorgensen S.L."/>
            <person name="Zaremba-Niedzwiedzka K."/>
            <person name="Martijn J."/>
            <person name="Lind A.E."/>
            <person name="van Eijk R."/>
            <person name="Schleper C."/>
            <person name="Guy L."/>
            <person name="Ettema T.J."/>
        </authorList>
    </citation>
    <scope>NUCLEOTIDE SEQUENCE</scope>
</reference>
<keyword evidence="5" id="KW-0411">Iron-sulfur</keyword>
<dbReference type="SMART" id="SM00729">
    <property type="entry name" value="Elp3"/>
    <property type="match status" value="1"/>
</dbReference>
<evidence type="ECO:0000256" key="4">
    <source>
        <dbReference type="ARBA" id="ARBA00023004"/>
    </source>
</evidence>
<keyword evidence="3" id="KW-0479">Metal-binding</keyword>
<dbReference type="SFLD" id="SFLDS00029">
    <property type="entry name" value="Radical_SAM"/>
    <property type="match status" value="1"/>
</dbReference>
<dbReference type="Gene3D" id="3.80.30.20">
    <property type="entry name" value="tm_1862 like domain"/>
    <property type="match status" value="1"/>
</dbReference>
<dbReference type="CDD" id="cd01335">
    <property type="entry name" value="Radical_SAM"/>
    <property type="match status" value="1"/>
</dbReference>
<evidence type="ECO:0000256" key="2">
    <source>
        <dbReference type="ARBA" id="ARBA00022691"/>
    </source>
</evidence>
<organism evidence="8">
    <name type="scientific">marine sediment metagenome</name>
    <dbReference type="NCBI Taxonomy" id="412755"/>
    <lineage>
        <taxon>unclassified sequences</taxon>
        <taxon>metagenomes</taxon>
        <taxon>ecological metagenomes</taxon>
    </lineage>
</organism>
<gene>
    <name evidence="8" type="ORF">LCGC14_1632670</name>
</gene>
<dbReference type="EMBL" id="LAZR01013495">
    <property type="protein sequence ID" value="KKM21715.1"/>
    <property type="molecule type" value="Genomic_DNA"/>
</dbReference>
<evidence type="ECO:0000256" key="5">
    <source>
        <dbReference type="ARBA" id="ARBA00023014"/>
    </source>
</evidence>
<evidence type="ECO:0000256" key="3">
    <source>
        <dbReference type="ARBA" id="ARBA00022723"/>
    </source>
</evidence>
<feature type="non-terminal residue" evidence="8">
    <location>
        <position position="408"/>
    </location>
</feature>
<comment type="cofactor">
    <cofactor evidence="1">
        <name>[4Fe-4S] cluster</name>
        <dbReference type="ChEBI" id="CHEBI:49883"/>
    </cofactor>
</comment>
<comment type="caution">
    <text evidence="8">The sequence shown here is derived from an EMBL/GenBank/DDBJ whole genome shotgun (WGS) entry which is preliminary data.</text>
</comment>
<sequence>MKILFVMYDNGGAQNPIPMGPCYVAGYLKDHGYDDITYYSQDIYHYTEHHLTDYLDTHHYDVLGLGFTAGYYQYAKILRICEAINRSKDKPFLVLGGYGPSPLPEFFLEKTEADAVVVGEGEEALLSIVRSLGRGVVEGLPIKDLDSIPFPYYDPLPMEYYLNQKPFGNMSPTDRTLPMITSRGCPYSCNFCQKQTHNIRYRSAQNVAEELGKYTKDYGVSFSQFWDELFVSSENRTYALTQAISPFNIHYWCTARVNTVNKDILAMLKESGCVYIDYGIEQFDDAALEAMNKKQTEEQIINAIKMTQEAGIKIGFNIIWGNIGDTRESLHKSMNLLSEYNDYGQLRTIRPVTPYPGSPLYDLAIERGLLTGPEDFYQKHRNVELLTCNFTDIPDDEFHECLYYANYE</sequence>
<dbReference type="SUPFAM" id="SSF102114">
    <property type="entry name" value="Radical SAM enzymes"/>
    <property type="match status" value="1"/>
</dbReference>
<dbReference type="InterPro" id="IPR023404">
    <property type="entry name" value="rSAM_horseshoe"/>
</dbReference>
<dbReference type="InterPro" id="IPR058240">
    <property type="entry name" value="rSAM_sf"/>
</dbReference>
<dbReference type="Gene3D" id="3.40.50.280">
    <property type="entry name" value="Cobalamin-binding domain"/>
    <property type="match status" value="1"/>
</dbReference>
<keyword evidence="2" id="KW-0949">S-adenosyl-L-methionine</keyword>
<name>A0A0F9L1Z4_9ZZZZ</name>
<dbReference type="PANTHER" id="PTHR43409">
    <property type="entry name" value="ANAEROBIC MAGNESIUM-PROTOPORPHYRIN IX MONOMETHYL ESTER CYCLASE-RELATED"/>
    <property type="match status" value="1"/>
</dbReference>
<dbReference type="Pfam" id="PF02310">
    <property type="entry name" value="B12-binding"/>
    <property type="match status" value="1"/>
</dbReference>
<dbReference type="GO" id="GO:0031419">
    <property type="term" value="F:cobalamin binding"/>
    <property type="evidence" value="ECO:0007669"/>
    <property type="project" value="InterPro"/>
</dbReference>
<dbReference type="GO" id="GO:0003824">
    <property type="term" value="F:catalytic activity"/>
    <property type="evidence" value="ECO:0007669"/>
    <property type="project" value="InterPro"/>
</dbReference>
<dbReference type="AlphaFoldDB" id="A0A0F9L1Z4"/>